<dbReference type="Gene3D" id="1.10.530.10">
    <property type="match status" value="1"/>
</dbReference>
<feature type="signal peptide" evidence="1">
    <location>
        <begin position="1"/>
        <end position="23"/>
    </location>
</feature>
<dbReference type="InterPro" id="IPR002477">
    <property type="entry name" value="Peptidoglycan-bd-like"/>
</dbReference>
<dbReference type="InterPro" id="IPR036365">
    <property type="entry name" value="PGBD-like_sf"/>
</dbReference>
<gene>
    <name evidence="4" type="ORF">PUR21_18760</name>
</gene>
<dbReference type="Pfam" id="PF13406">
    <property type="entry name" value="SLT_2"/>
    <property type="match status" value="1"/>
</dbReference>
<dbReference type="RefSeq" id="WP_183667941.1">
    <property type="nucleotide sequence ID" value="NZ_JACHOS010000007.1"/>
</dbReference>
<feature type="domain" description="Transglycosylase SLT" evidence="3">
    <location>
        <begin position="47"/>
        <end position="342"/>
    </location>
</feature>
<name>A0ABU9ZEF5_9HYPH</name>
<dbReference type="InterPro" id="IPR036366">
    <property type="entry name" value="PGBDSf"/>
</dbReference>
<dbReference type="Proteomes" id="UP001404845">
    <property type="component" value="Unassembled WGS sequence"/>
</dbReference>
<keyword evidence="5" id="KW-1185">Reference proteome</keyword>
<feature type="domain" description="Peptidoglycan binding-like" evidence="2">
    <location>
        <begin position="363"/>
        <end position="416"/>
    </location>
</feature>
<dbReference type="InterPro" id="IPR011970">
    <property type="entry name" value="MltB_2"/>
</dbReference>
<accession>A0ABU9ZEF5</accession>
<evidence type="ECO:0000313" key="4">
    <source>
        <dbReference type="EMBL" id="MEN3229663.1"/>
    </source>
</evidence>
<evidence type="ECO:0000256" key="1">
    <source>
        <dbReference type="SAM" id="SignalP"/>
    </source>
</evidence>
<dbReference type="NCBIfam" id="TIGR02283">
    <property type="entry name" value="MltB_2"/>
    <property type="match status" value="1"/>
</dbReference>
<dbReference type="InterPro" id="IPR023346">
    <property type="entry name" value="Lysozyme-like_dom_sf"/>
</dbReference>
<dbReference type="Gene3D" id="1.10.8.350">
    <property type="entry name" value="Bacterial muramidase"/>
    <property type="match status" value="1"/>
</dbReference>
<sequence length="426" mass="45336">MRPSARALLLATLLLTGAIPVRAEAPADPATGPVASPETSPAAAPDFAQCLGGLKTLAEERGVPRPVAETALTGIAPDPSVVPATQSQAEFVKPIWQYVEASVTPERIAAGQAKLAEWSEVLGRIEAAYGVDRHILVAFWGVESNYGAALEGGGIRPVVPALATLACGDPARPGLWRDELVAALKILADGDADTERMRGSWAGAMGHTQFMPTAFLRHAVDFDGDGKRDIWHSVPDALASTANFLKQSGWRAGEGWGVEVLLPDTFDYRLADETTERPFSEWRALGLAPANGAFPEGAERRAALLLPTGAKGPAFLLEPNFRVILRYNTALAYALTVAHLSDRLRGAPGFTRDWPRGDRMLTAEERTDLQTRLAALGHPVGGADGKIGPKTRAAIRAFQEARGLVPDGYADAALLDRVRDAQKPGQ</sequence>
<reference evidence="4 5" key="1">
    <citation type="journal article" date="2023" name="PLoS ONE">
        <title>Complete genome assembly of Hawai'i environmental nontuberculous mycobacteria reveals unexpected co-isolation with methylobacteria.</title>
        <authorList>
            <person name="Hendrix J."/>
            <person name="Epperson L.E."/>
            <person name="Tong E.I."/>
            <person name="Chan Y.L."/>
            <person name="Hasan N.A."/>
            <person name="Dawrs S.N."/>
            <person name="Norton G.J."/>
            <person name="Virdi R."/>
            <person name="Crooks J.L."/>
            <person name="Chan E.D."/>
            <person name="Honda J.R."/>
            <person name="Strong M."/>
        </authorList>
    </citation>
    <scope>NUCLEOTIDE SEQUENCE [LARGE SCALE GENOMIC DNA]</scope>
    <source>
        <strain evidence="4 5">NJH_HI01</strain>
    </source>
</reference>
<organism evidence="4 5">
    <name type="scientific">Methylorubrum rhodesianum</name>
    <dbReference type="NCBI Taxonomy" id="29427"/>
    <lineage>
        <taxon>Bacteria</taxon>
        <taxon>Pseudomonadati</taxon>
        <taxon>Pseudomonadota</taxon>
        <taxon>Alphaproteobacteria</taxon>
        <taxon>Hyphomicrobiales</taxon>
        <taxon>Methylobacteriaceae</taxon>
        <taxon>Methylorubrum</taxon>
    </lineage>
</organism>
<dbReference type="Pfam" id="PF01471">
    <property type="entry name" value="PG_binding_1"/>
    <property type="match status" value="1"/>
</dbReference>
<dbReference type="InterPro" id="IPR043426">
    <property type="entry name" value="MltB-like"/>
</dbReference>
<dbReference type="PANTHER" id="PTHR30163:SF8">
    <property type="entry name" value="LYTIC MUREIN TRANSGLYCOSYLASE"/>
    <property type="match status" value="1"/>
</dbReference>
<comment type="caution">
    <text evidence="4">The sequence shown here is derived from an EMBL/GenBank/DDBJ whole genome shotgun (WGS) entry which is preliminary data.</text>
</comment>
<proteinExistence type="predicted"/>
<dbReference type="SUPFAM" id="SSF47090">
    <property type="entry name" value="PGBD-like"/>
    <property type="match status" value="1"/>
</dbReference>
<feature type="chain" id="PRO_5046710125" evidence="1">
    <location>
        <begin position="24"/>
        <end position="426"/>
    </location>
</feature>
<dbReference type="CDD" id="cd13399">
    <property type="entry name" value="Slt35-like"/>
    <property type="match status" value="1"/>
</dbReference>
<dbReference type="SUPFAM" id="SSF53955">
    <property type="entry name" value="Lysozyme-like"/>
    <property type="match status" value="1"/>
</dbReference>
<evidence type="ECO:0000259" key="3">
    <source>
        <dbReference type="Pfam" id="PF13406"/>
    </source>
</evidence>
<dbReference type="PANTHER" id="PTHR30163">
    <property type="entry name" value="MEMBRANE-BOUND LYTIC MUREIN TRANSGLYCOSYLASE B"/>
    <property type="match status" value="1"/>
</dbReference>
<dbReference type="EMBL" id="JAQYXL010000001">
    <property type="protein sequence ID" value="MEN3229663.1"/>
    <property type="molecule type" value="Genomic_DNA"/>
</dbReference>
<dbReference type="Gene3D" id="1.10.101.10">
    <property type="entry name" value="PGBD-like superfamily/PGBD"/>
    <property type="match status" value="1"/>
</dbReference>
<dbReference type="InterPro" id="IPR031304">
    <property type="entry name" value="SLT_2"/>
</dbReference>
<protein>
    <submittedName>
        <fullName evidence="4">Lytic murein transglycosylase</fullName>
    </submittedName>
</protein>
<evidence type="ECO:0000313" key="5">
    <source>
        <dbReference type="Proteomes" id="UP001404845"/>
    </source>
</evidence>
<evidence type="ECO:0000259" key="2">
    <source>
        <dbReference type="Pfam" id="PF01471"/>
    </source>
</evidence>
<keyword evidence="1" id="KW-0732">Signal</keyword>